<evidence type="ECO:0000256" key="7">
    <source>
        <dbReference type="SAM" id="Phobius"/>
    </source>
</evidence>
<keyword evidence="8" id="KW-0969">Cilium</keyword>
<dbReference type="GO" id="GO:0005886">
    <property type="term" value="C:plasma membrane"/>
    <property type="evidence" value="ECO:0007669"/>
    <property type="project" value="UniProtKB-SubCell"/>
</dbReference>
<evidence type="ECO:0000313" key="8">
    <source>
        <dbReference type="EMBL" id="CBL28130.1"/>
    </source>
</evidence>
<dbReference type="EMBL" id="FP929056">
    <property type="protein sequence ID" value="CBL28130.1"/>
    <property type="molecule type" value="Genomic_DNA"/>
</dbReference>
<dbReference type="Proteomes" id="UP000008957">
    <property type="component" value="Chromosome"/>
</dbReference>
<comment type="subcellular location">
    <subcellularLocation>
        <location evidence="1">Cell membrane</location>
        <topology evidence="1">Multi-pass membrane protein</topology>
    </subcellularLocation>
</comment>
<feature type="transmembrane region" description="Helical" evidence="7">
    <location>
        <begin position="43"/>
        <end position="65"/>
    </location>
</feature>
<keyword evidence="4 7" id="KW-0812">Transmembrane</keyword>
<dbReference type="PRINTS" id="PR00953">
    <property type="entry name" value="TYPE3IMRPROT"/>
</dbReference>
<proteinExistence type="inferred from homology"/>
<accession>A0AB94IWI9</accession>
<dbReference type="PANTHER" id="PTHR30065:SF1">
    <property type="entry name" value="SURFACE PRESENTATION OF ANTIGENS PROTEIN SPAR"/>
    <property type="match status" value="1"/>
</dbReference>
<dbReference type="AlphaFoldDB" id="A0AB94IWI9"/>
<sequence>MRGIELPAQLLIVCLLLHLRFVGLVFSAPVFTSVMAPTPVRYLFAALLTFSAAGGLGGAEVPLFYFDSVFSIALLGVREVLIGVALGFLSALPLVALRVAGEQVGTVIGFSMAQVLDPTTQTESSIIGQLEFLVGLWFYYHWNGHLLMIQAVMESVRLAPVGRLLPFPPDLIEVGTWLQDLFILAMRITLPFFCSLVLADVGLGFLARTVPQMNIFVLGLPIKVALGFMVLAAVLPLTVDLIYTQFERWIEFALEGVLPWSAAP</sequence>
<feature type="transmembrane region" description="Helical" evidence="7">
    <location>
        <begin position="72"/>
        <end position="96"/>
    </location>
</feature>
<organism evidence="8 9">
    <name type="scientific">Fretibacterium fastidiosum</name>
    <dbReference type="NCBI Taxonomy" id="651822"/>
    <lineage>
        <taxon>Bacteria</taxon>
        <taxon>Thermotogati</taxon>
        <taxon>Synergistota</taxon>
        <taxon>Synergistia</taxon>
        <taxon>Synergistales</taxon>
        <taxon>Aminobacteriaceae</taxon>
        <taxon>Fretibacterium</taxon>
    </lineage>
</organism>
<keyword evidence="5 7" id="KW-1133">Transmembrane helix</keyword>
<keyword evidence="3" id="KW-1003">Cell membrane</keyword>
<feature type="transmembrane region" description="Helical" evidence="7">
    <location>
        <begin position="181"/>
        <end position="203"/>
    </location>
</feature>
<evidence type="ECO:0000256" key="5">
    <source>
        <dbReference type="ARBA" id="ARBA00022989"/>
    </source>
</evidence>
<evidence type="ECO:0000256" key="4">
    <source>
        <dbReference type="ARBA" id="ARBA00022692"/>
    </source>
</evidence>
<feature type="transmembrane region" description="Helical" evidence="7">
    <location>
        <begin position="215"/>
        <end position="239"/>
    </location>
</feature>
<dbReference type="Pfam" id="PF01311">
    <property type="entry name" value="Bac_export_1"/>
    <property type="match status" value="1"/>
</dbReference>
<keyword evidence="9" id="KW-1185">Reference proteome</keyword>
<evidence type="ECO:0000256" key="6">
    <source>
        <dbReference type="ARBA" id="ARBA00023136"/>
    </source>
</evidence>
<dbReference type="KEGG" id="sbr:SY1_08240"/>
<gene>
    <name evidence="8" type="ORF">SY1_08240</name>
</gene>
<dbReference type="InterPro" id="IPR002010">
    <property type="entry name" value="T3SS_IM_R"/>
</dbReference>
<reference evidence="9" key="1">
    <citation type="submission" date="2010-03" db="EMBL/GenBank/DDBJ databases">
        <title>The genome sequence of Synergistetes sp. SGP1.</title>
        <authorList>
            <consortium name="metaHIT consortium -- http://www.metahit.eu/"/>
            <person name="Pajon A."/>
            <person name="Turner K."/>
            <person name="Parkhill J."/>
            <person name="Wade W."/>
            <person name="Vartoukian S."/>
        </authorList>
    </citation>
    <scope>NUCLEOTIDE SEQUENCE [LARGE SCALE GENOMIC DNA]</scope>
    <source>
        <strain evidence="9">SGP1</strain>
    </source>
</reference>
<keyword evidence="8" id="KW-0966">Cell projection</keyword>
<evidence type="ECO:0000256" key="1">
    <source>
        <dbReference type="ARBA" id="ARBA00004651"/>
    </source>
</evidence>
<protein>
    <submittedName>
        <fullName evidence="8">Flagellar biosynthesis pathway, component FliR</fullName>
    </submittedName>
</protein>
<reference evidence="8 9" key="2">
    <citation type="submission" date="2010-03" db="EMBL/GenBank/DDBJ databases">
        <authorList>
            <person name="Pajon A."/>
        </authorList>
    </citation>
    <scope>NUCLEOTIDE SEQUENCE [LARGE SCALE GENOMIC DNA]</scope>
    <source>
        <strain evidence="8 9">SGP1</strain>
    </source>
</reference>
<dbReference type="RefSeq" id="WP_015556277.1">
    <property type="nucleotide sequence ID" value="NC_021038.1"/>
</dbReference>
<evidence type="ECO:0000256" key="3">
    <source>
        <dbReference type="ARBA" id="ARBA00022475"/>
    </source>
</evidence>
<keyword evidence="6 7" id="KW-0472">Membrane</keyword>
<dbReference type="PANTHER" id="PTHR30065">
    <property type="entry name" value="FLAGELLAR BIOSYNTHETIC PROTEIN FLIR"/>
    <property type="match status" value="1"/>
</dbReference>
<comment type="similarity">
    <text evidence="2">Belongs to the FliR/MopE/SpaR family.</text>
</comment>
<evidence type="ECO:0000256" key="2">
    <source>
        <dbReference type="ARBA" id="ARBA00009772"/>
    </source>
</evidence>
<dbReference type="GO" id="GO:0006605">
    <property type="term" value="P:protein targeting"/>
    <property type="evidence" value="ECO:0007669"/>
    <property type="project" value="InterPro"/>
</dbReference>
<name>A0AB94IWI9_9BACT</name>
<evidence type="ECO:0000313" key="9">
    <source>
        <dbReference type="Proteomes" id="UP000008957"/>
    </source>
</evidence>
<keyword evidence="8" id="KW-0282">Flagellum</keyword>